<evidence type="ECO:0000256" key="7">
    <source>
        <dbReference type="ARBA" id="ARBA00023128"/>
    </source>
</evidence>
<dbReference type="InterPro" id="IPR016680">
    <property type="entry name" value="NDUFA8"/>
</dbReference>
<evidence type="ECO:0000256" key="10">
    <source>
        <dbReference type="SAM" id="MobiDB-lite"/>
    </source>
</evidence>
<gene>
    <name evidence="11" type="ORF">K437DRAFT_257315</name>
</gene>
<keyword evidence="5" id="KW-0677">Repeat</keyword>
<dbReference type="PANTHER" id="PTHR13344:SF0">
    <property type="entry name" value="NADH DEHYDROGENASE [UBIQUINONE] 1 ALPHA SUBCOMPLEX SUBUNIT 8"/>
    <property type="match status" value="1"/>
</dbReference>
<evidence type="ECO:0000256" key="1">
    <source>
        <dbReference type="ARBA" id="ARBA00003195"/>
    </source>
</evidence>
<evidence type="ECO:0000313" key="11">
    <source>
        <dbReference type="EMBL" id="KDN43919.1"/>
    </source>
</evidence>
<comment type="subcellular location">
    <subcellularLocation>
        <location evidence="9">Mitochondrion inner membrane</location>
    </subcellularLocation>
</comment>
<dbReference type="OMA" id="NPVIRTH"/>
<dbReference type="HOGENOM" id="CLU_081931_0_0_1"/>
<dbReference type="PROSITE" id="PS51808">
    <property type="entry name" value="CHCH"/>
    <property type="match status" value="2"/>
</dbReference>
<sequence length="156" mass="18125">MATHRDARFPGKPYIDPTPLPSDVPHVEEIGTTSAPLKSASFFLGNFCKKYNEDFMLCKAEKGRDPKECLKEGRRVTRCTQDFIRQLTKACGKEWEAHWECLERRNQEFYPCRKEEKPFNECVLSKLELEKNIPGSPEGQPQIHEKKNPIWTGVQR</sequence>
<dbReference type="EMBL" id="JMSN01000057">
    <property type="protein sequence ID" value="KDN43919.1"/>
    <property type="molecule type" value="Genomic_DNA"/>
</dbReference>
<comment type="function">
    <text evidence="1 9">Accessory subunit of the mitochondrial membrane respiratory chain NADH dehydrogenase (Complex I), that is believed not to be involved in catalysis. Complex I functions in the transfer of electrons from NADH to the respiratory chain. The immediate electron acceptor for the enzyme is believed to be ubiquinone.</text>
</comment>
<dbReference type="AlphaFoldDB" id="A0A066VYN9"/>
<feature type="region of interest" description="Disordered" evidence="10">
    <location>
        <begin position="133"/>
        <end position="156"/>
    </location>
</feature>
<keyword evidence="9" id="KW-0999">Mitochondrion inner membrane</keyword>
<keyword evidence="6 9" id="KW-0249">Electron transport</keyword>
<organism evidence="11 12">
    <name type="scientific">Tilletiaria anomala (strain ATCC 24038 / CBS 436.72 / UBC 951)</name>
    <dbReference type="NCBI Taxonomy" id="1037660"/>
    <lineage>
        <taxon>Eukaryota</taxon>
        <taxon>Fungi</taxon>
        <taxon>Dikarya</taxon>
        <taxon>Basidiomycota</taxon>
        <taxon>Ustilaginomycotina</taxon>
        <taxon>Exobasidiomycetes</taxon>
        <taxon>Georgefischeriales</taxon>
        <taxon>Tilletiariaceae</taxon>
        <taxon>Tilletiaria</taxon>
    </lineage>
</organism>
<dbReference type="RefSeq" id="XP_013242540.1">
    <property type="nucleotide sequence ID" value="XM_013387086.1"/>
</dbReference>
<dbReference type="InParanoid" id="A0A066VYN9"/>
<evidence type="ECO:0000256" key="6">
    <source>
        <dbReference type="ARBA" id="ARBA00022982"/>
    </source>
</evidence>
<dbReference type="STRING" id="1037660.A0A066VYN9"/>
<name>A0A066VYN9_TILAU</name>
<dbReference type="GeneID" id="25264667"/>
<keyword evidence="9" id="KW-0472">Membrane</keyword>
<keyword evidence="12" id="KW-1185">Reference proteome</keyword>
<keyword evidence="3 9" id="KW-0813">Transport</keyword>
<dbReference type="GO" id="GO:0005743">
    <property type="term" value="C:mitochondrial inner membrane"/>
    <property type="evidence" value="ECO:0007669"/>
    <property type="project" value="UniProtKB-SubCell"/>
</dbReference>
<keyword evidence="7 9" id="KW-0496">Mitochondrion</keyword>
<evidence type="ECO:0000256" key="2">
    <source>
        <dbReference type="ARBA" id="ARBA00010705"/>
    </source>
</evidence>
<feature type="region of interest" description="Disordered" evidence="10">
    <location>
        <begin position="1"/>
        <end position="22"/>
    </location>
</feature>
<dbReference type="Proteomes" id="UP000027361">
    <property type="component" value="Unassembled WGS sequence"/>
</dbReference>
<evidence type="ECO:0000256" key="4">
    <source>
        <dbReference type="ARBA" id="ARBA00022660"/>
    </source>
</evidence>
<evidence type="ECO:0000256" key="3">
    <source>
        <dbReference type="ARBA" id="ARBA00022448"/>
    </source>
</evidence>
<reference evidence="11 12" key="1">
    <citation type="submission" date="2014-05" db="EMBL/GenBank/DDBJ databases">
        <title>Draft genome sequence of a rare smut relative, Tilletiaria anomala UBC 951.</title>
        <authorList>
            <consortium name="DOE Joint Genome Institute"/>
            <person name="Toome M."/>
            <person name="Kuo A."/>
            <person name="Henrissat B."/>
            <person name="Lipzen A."/>
            <person name="Tritt A."/>
            <person name="Yoshinaga Y."/>
            <person name="Zane M."/>
            <person name="Barry K."/>
            <person name="Grigoriev I.V."/>
            <person name="Spatafora J.W."/>
            <person name="Aimea M.C."/>
        </authorList>
    </citation>
    <scope>NUCLEOTIDE SEQUENCE [LARGE SCALE GENOMIC DNA]</scope>
    <source>
        <strain evidence="11 12">UBC 951</strain>
    </source>
</reference>
<proteinExistence type="inferred from homology"/>
<dbReference type="OrthoDB" id="276296at2759"/>
<evidence type="ECO:0000313" key="12">
    <source>
        <dbReference type="Proteomes" id="UP000027361"/>
    </source>
</evidence>
<evidence type="ECO:0000256" key="9">
    <source>
        <dbReference type="PIRNR" id="PIRNR017016"/>
    </source>
</evidence>
<comment type="caution">
    <text evidence="11">The sequence shown here is derived from an EMBL/GenBank/DDBJ whole genome shotgun (WGS) entry which is preliminary data.</text>
</comment>
<accession>A0A066VYN9</accession>
<evidence type="ECO:0000256" key="8">
    <source>
        <dbReference type="ARBA" id="ARBA00023157"/>
    </source>
</evidence>
<keyword evidence="4 9" id="KW-0679">Respiratory chain</keyword>
<evidence type="ECO:0000256" key="5">
    <source>
        <dbReference type="ARBA" id="ARBA00022737"/>
    </source>
</evidence>
<dbReference type="PIRSF" id="PIRSF017016">
    <property type="entry name" value="NDUA8"/>
    <property type="match status" value="1"/>
</dbReference>
<dbReference type="GO" id="GO:0006120">
    <property type="term" value="P:mitochondrial electron transport, NADH to ubiquinone"/>
    <property type="evidence" value="ECO:0007669"/>
    <property type="project" value="InterPro"/>
</dbReference>
<comment type="similarity">
    <text evidence="2 9">Belongs to the complex I NDUFA8 subunit family.</text>
</comment>
<keyword evidence="8" id="KW-1015">Disulfide bond</keyword>
<dbReference type="PANTHER" id="PTHR13344">
    <property type="entry name" value="NADH-UBIQUINONE OXIDOREDUCTASE"/>
    <property type="match status" value="1"/>
</dbReference>
<protein>
    <recommendedName>
        <fullName evidence="9">NADH-ubiquinone oxidoreductase</fullName>
    </recommendedName>
</protein>